<dbReference type="GO" id="GO:0005829">
    <property type="term" value="C:cytosol"/>
    <property type="evidence" value="ECO:0007669"/>
    <property type="project" value="UniProtKB-ARBA"/>
</dbReference>
<proteinExistence type="predicted"/>
<dbReference type="RefSeq" id="WP_062067137.1">
    <property type="nucleotide sequence ID" value="NZ_CP013264.1"/>
</dbReference>
<dbReference type="Pfam" id="PF00248">
    <property type="entry name" value="Aldo_ket_red"/>
    <property type="match status" value="1"/>
</dbReference>
<keyword evidence="1" id="KW-0560">Oxidoreductase</keyword>
<dbReference type="InterPro" id="IPR023210">
    <property type="entry name" value="NADP_OxRdtase_dom"/>
</dbReference>
<accession>A0A0S3F2J5</accession>
<feature type="domain" description="NADP-dependent oxidoreductase" evidence="2">
    <location>
        <begin position="30"/>
        <end position="328"/>
    </location>
</feature>
<keyword evidence="4" id="KW-1185">Reference proteome</keyword>
<sequence length="359" mass="38787">MKRPMTQTNTQALSLDTYRLLGRSGLRVSPLALGTMTFGEEWGADEKESRRIFDSYVDQGGNFIDTAGYYADGASETLTGKFAEAKRERLVLSTKYSLTRSVGDPNAAGNSRRNMVQTVETSLKRLRTDRIDLFFLHVWDDTTPTDEILRAFDDLVTQGKILYLGLSDTPAWQMARLQTMAELRGWSQLVALQAEYNLIERTAERDLIPAAKALGIGVMPWSPLASGMLSGKYATGGSAHDSEAGGRGAMLQAAGRVDARVVAIADAVKATADEMGVTSAQVAIAWTLANPAVVSPLVGARTMRQYEDNIAALGVSLDAAQLERLDAASQTPLGFPHDFLASPFIRHGLTGGTTIQPRA</sequence>
<dbReference type="CDD" id="cd19080">
    <property type="entry name" value="AKR_AKR9A_9B"/>
    <property type="match status" value="1"/>
</dbReference>
<dbReference type="SUPFAM" id="SSF51430">
    <property type="entry name" value="NAD(P)-linked oxidoreductase"/>
    <property type="match status" value="1"/>
</dbReference>
<dbReference type="InterPro" id="IPR036812">
    <property type="entry name" value="NAD(P)_OxRdtase_dom_sf"/>
</dbReference>
<evidence type="ECO:0000313" key="3">
    <source>
        <dbReference type="EMBL" id="ALR21858.1"/>
    </source>
</evidence>
<protein>
    <submittedName>
        <fullName evidence="3">Aldo/keto reductase</fullName>
    </submittedName>
</protein>
<organism evidence="3 4">
    <name type="scientific">Sphingobium baderi</name>
    <dbReference type="NCBI Taxonomy" id="1332080"/>
    <lineage>
        <taxon>Bacteria</taxon>
        <taxon>Pseudomonadati</taxon>
        <taxon>Pseudomonadota</taxon>
        <taxon>Alphaproteobacteria</taxon>
        <taxon>Sphingomonadales</taxon>
        <taxon>Sphingomonadaceae</taxon>
        <taxon>Sphingobium</taxon>
    </lineage>
</organism>
<dbReference type="InterPro" id="IPR050523">
    <property type="entry name" value="AKR_Detox_Biosynth"/>
</dbReference>
<evidence type="ECO:0000256" key="1">
    <source>
        <dbReference type="ARBA" id="ARBA00023002"/>
    </source>
</evidence>
<dbReference type="OrthoDB" id="7181835at2"/>
<dbReference type="Proteomes" id="UP000056968">
    <property type="component" value="Chromosome"/>
</dbReference>
<dbReference type="STRING" id="1332080.ATN00_17725"/>
<evidence type="ECO:0000313" key="4">
    <source>
        <dbReference type="Proteomes" id="UP000056968"/>
    </source>
</evidence>
<evidence type="ECO:0000259" key="2">
    <source>
        <dbReference type="Pfam" id="PF00248"/>
    </source>
</evidence>
<dbReference type="FunFam" id="3.20.20.100:FF:000004">
    <property type="entry name" value="Oxidoreductase, aldo/keto reductase"/>
    <property type="match status" value="1"/>
</dbReference>
<gene>
    <name evidence="3" type="ORF">ATN00_17725</name>
</gene>
<dbReference type="EMBL" id="CP013264">
    <property type="protein sequence ID" value="ALR21858.1"/>
    <property type="molecule type" value="Genomic_DNA"/>
</dbReference>
<dbReference type="AlphaFoldDB" id="A0A0S3F2J5"/>
<reference evidence="3 4" key="1">
    <citation type="submission" date="2015-11" db="EMBL/GenBank/DDBJ databases">
        <title>A Two-component Flavoprotein Monooxygenase System MeaXY Responsible for para-Hydroxylation of 2-Methyl-6-ethylaniline and 2,6-Diethylaniline in Sphingobium baderi DE-13.</title>
        <authorList>
            <person name="Cheng M."/>
            <person name="Meng Q."/>
            <person name="Yang Y."/>
            <person name="Chu C."/>
            <person name="Yan X."/>
            <person name="He J."/>
            <person name="Li S."/>
        </authorList>
    </citation>
    <scope>NUCLEOTIDE SEQUENCE [LARGE SCALE GENOMIC DNA]</scope>
    <source>
        <strain evidence="3 4">DE-13</strain>
    </source>
</reference>
<dbReference type="Gene3D" id="3.20.20.100">
    <property type="entry name" value="NADP-dependent oxidoreductase domain"/>
    <property type="match status" value="1"/>
</dbReference>
<dbReference type="KEGG" id="sbd:ATN00_17725"/>
<dbReference type="PANTHER" id="PTHR43364:SF4">
    <property type="entry name" value="NAD(P)-LINKED OXIDOREDUCTASE SUPERFAMILY PROTEIN"/>
    <property type="match status" value="1"/>
</dbReference>
<dbReference type="GO" id="GO:0016491">
    <property type="term" value="F:oxidoreductase activity"/>
    <property type="evidence" value="ECO:0007669"/>
    <property type="project" value="UniProtKB-KW"/>
</dbReference>
<dbReference type="PANTHER" id="PTHR43364">
    <property type="entry name" value="NADH-SPECIFIC METHYLGLYOXAL REDUCTASE-RELATED"/>
    <property type="match status" value="1"/>
</dbReference>
<name>A0A0S3F2J5_9SPHN</name>